<dbReference type="PRINTS" id="PR00616">
    <property type="entry name" value="CCAATSUBUNTB"/>
</dbReference>
<comment type="function">
    <text evidence="8">Component of the sequence-specific heterotrimeric transcription factor (NF-Y) which specifically recognizes a 5'-CCAAT-3' box motif found in the promoters of its target genes.</text>
</comment>
<keyword evidence="6 8" id="KW-0539">Nucleus</keyword>
<keyword evidence="10" id="KW-0732">Signal</keyword>
<dbReference type="Gene3D" id="6.10.250.2430">
    <property type="match status" value="1"/>
</dbReference>
<dbReference type="GO" id="GO:0016602">
    <property type="term" value="C:CCAAT-binding factor complex"/>
    <property type="evidence" value="ECO:0007669"/>
    <property type="project" value="InterPro"/>
</dbReference>
<evidence type="ECO:0000256" key="4">
    <source>
        <dbReference type="ARBA" id="ARBA00023159"/>
    </source>
</evidence>
<comment type="similarity">
    <text evidence="8">Belongs to the NFYA/HAP2 subunit family.</text>
</comment>
<comment type="subcellular location">
    <subcellularLocation>
        <location evidence="1 8">Nucleus</location>
    </subcellularLocation>
</comment>
<dbReference type="GO" id="GO:0003700">
    <property type="term" value="F:DNA-binding transcription factor activity"/>
    <property type="evidence" value="ECO:0007669"/>
    <property type="project" value="UniProtKB-UniRule"/>
</dbReference>
<protein>
    <recommendedName>
        <fullName evidence="8">Nuclear transcription factor Y subunit</fullName>
    </recommendedName>
</protein>
<keyword evidence="3 8" id="KW-0238">DNA-binding</keyword>
<dbReference type="PROSITE" id="PS00686">
    <property type="entry name" value="NFYA_HAP2_1"/>
    <property type="match status" value="1"/>
</dbReference>
<dbReference type="Proteomes" id="UP000734854">
    <property type="component" value="Unassembled WGS sequence"/>
</dbReference>
<name>A0A8J5HU51_ZINOF</name>
<dbReference type="SMART" id="SM00521">
    <property type="entry name" value="CBF"/>
    <property type="match status" value="1"/>
</dbReference>
<feature type="signal peptide" evidence="10">
    <location>
        <begin position="1"/>
        <end position="30"/>
    </location>
</feature>
<dbReference type="PROSITE" id="PS51152">
    <property type="entry name" value="NFYA_HAP2_2"/>
    <property type="match status" value="1"/>
</dbReference>
<dbReference type="InterPro" id="IPR001289">
    <property type="entry name" value="NFYA"/>
</dbReference>
<evidence type="ECO:0000256" key="3">
    <source>
        <dbReference type="ARBA" id="ARBA00023125"/>
    </source>
</evidence>
<evidence type="ECO:0000256" key="8">
    <source>
        <dbReference type="RuleBase" id="RU367155"/>
    </source>
</evidence>
<sequence length="232" mass="25543">MSFLGNMSRSSLVLGLILLFTSENLAVAHCQKIRIMESHPGVPSTVGSSMEQDLLAAVSLRPDENLGGGNQNLQGAPSMAGEYLAPQTQLEFGHSTAYAMYPFTDPYFAGLVVPYGTQTMIHPQIAGMSHSRMPLPLEMAEEPIYVNAKQYHGILRRRQTRAKAELEKKAVKARKPYLHESRHQHAMRRARGCGGRFLNTKHADDNAKGDAQEGLSYGVSTDCPGERVEEDM</sequence>
<dbReference type="Pfam" id="PF02045">
    <property type="entry name" value="CBFB_NFYA"/>
    <property type="match status" value="1"/>
</dbReference>
<proteinExistence type="inferred from homology"/>
<evidence type="ECO:0000256" key="7">
    <source>
        <dbReference type="ARBA" id="ARBA00025911"/>
    </source>
</evidence>
<evidence type="ECO:0000313" key="12">
    <source>
        <dbReference type="Proteomes" id="UP000734854"/>
    </source>
</evidence>
<dbReference type="GO" id="GO:0003677">
    <property type="term" value="F:DNA binding"/>
    <property type="evidence" value="ECO:0007669"/>
    <property type="project" value="UniProtKB-KW"/>
</dbReference>
<keyword evidence="2 8" id="KW-0805">Transcription regulation</keyword>
<keyword evidence="12" id="KW-1185">Reference proteome</keyword>
<evidence type="ECO:0000313" key="11">
    <source>
        <dbReference type="EMBL" id="KAG6525229.1"/>
    </source>
</evidence>
<comment type="caution">
    <text evidence="11">The sequence shown here is derived from an EMBL/GenBank/DDBJ whole genome shotgun (WGS) entry which is preliminary data.</text>
</comment>
<gene>
    <name evidence="11" type="ORF">ZIOFF_015183</name>
</gene>
<dbReference type="AlphaFoldDB" id="A0A8J5HU51"/>
<keyword evidence="4" id="KW-0010">Activator</keyword>
<feature type="region of interest" description="Disordered" evidence="9">
    <location>
        <begin position="204"/>
        <end position="232"/>
    </location>
</feature>
<evidence type="ECO:0000256" key="6">
    <source>
        <dbReference type="ARBA" id="ARBA00023242"/>
    </source>
</evidence>
<comment type="subunit">
    <text evidence="7">Heterotrimeric transcription factor composed of three components, NF-YA, NF-YB and NF-YC. NF-YB and NF-YC must interact and dimerize for NF-YA association and DNA binding.</text>
</comment>
<reference evidence="11 12" key="1">
    <citation type="submission" date="2020-08" db="EMBL/GenBank/DDBJ databases">
        <title>Plant Genome Project.</title>
        <authorList>
            <person name="Zhang R.-G."/>
        </authorList>
    </citation>
    <scope>NUCLEOTIDE SEQUENCE [LARGE SCALE GENOMIC DNA]</scope>
    <source>
        <tissue evidence="11">Rhizome</tissue>
    </source>
</reference>
<feature type="chain" id="PRO_5035299103" description="Nuclear transcription factor Y subunit" evidence="10">
    <location>
        <begin position="31"/>
        <end position="232"/>
    </location>
</feature>
<evidence type="ECO:0000256" key="10">
    <source>
        <dbReference type="SAM" id="SignalP"/>
    </source>
</evidence>
<evidence type="ECO:0000256" key="5">
    <source>
        <dbReference type="ARBA" id="ARBA00023163"/>
    </source>
</evidence>
<organism evidence="11 12">
    <name type="scientific">Zingiber officinale</name>
    <name type="common">Ginger</name>
    <name type="synonym">Amomum zingiber</name>
    <dbReference type="NCBI Taxonomy" id="94328"/>
    <lineage>
        <taxon>Eukaryota</taxon>
        <taxon>Viridiplantae</taxon>
        <taxon>Streptophyta</taxon>
        <taxon>Embryophyta</taxon>
        <taxon>Tracheophyta</taxon>
        <taxon>Spermatophyta</taxon>
        <taxon>Magnoliopsida</taxon>
        <taxon>Liliopsida</taxon>
        <taxon>Zingiberales</taxon>
        <taxon>Zingiberaceae</taxon>
        <taxon>Zingiber</taxon>
    </lineage>
</organism>
<dbReference type="InterPro" id="IPR018362">
    <property type="entry name" value="CCAAT-binding_factor_CS"/>
</dbReference>
<dbReference type="PANTHER" id="PTHR12632">
    <property type="entry name" value="TRANSCRIPTION FACTOR NF-Y ALPHA-RELATED"/>
    <property type="match status" value="1"/>
</dbReference>
<accession>A0A8J5HU51</accession>
<keyword evidence="5 8" id="KW-0804">Transcription</keyword>
<evidence type="ECO:0000256" key="9">
    <source>
        <dbReference type="SAM" id="MobiDB-lite"/>
    </source>
</evidence>
<evidence type="ECO:0000256" key="2">
    <source>
        <dbReference type="ARBA" id="ARBA00023015"/>
    </source>
</evidence>
<evidence type="ECO:0000256" key="1">
    <source>
        <dbReference type="ARBA" id="ARBA00004123"/>
    </source>
</evidence>
<dbReference type="EMBL" id="JACMSC010000004">
    <property type="protein sequence ID" value="KAG6525229.1"/>
    <property type="molecule type" value="Genomic_DNA"/>
</dbReference>